<feature type="compositionally biased region" description="Polar residues" evidence="1">
    <location>
        <begin position="44"/>
        <end position="65"/>
    </location>
</feature>
<evidence type="ECO:0000256" key="1">
    <source>
        <dbReference type="SAM" id="MobiDB-lite"/>
    </source>
</evidence>
<feature type="region of interest" description="Disordered" evidence="1">
    <location>
        <begin position="44"/>
        <end position="82"/>
    </location>
</feature>
<protein>
    <submittedName>
        <fullName evidence="3">Putative high-molecular-weight surface-exposed protein Cf0009</fullName>
    </submittedName>
</protein>
<dbReference type="PROSITE" id="PS51208">
    <property type="entry name" value="AUTOTRANSPORTER"/>
    <property type="match status" value="1"/>
</dbReference>
<dbReference type="SUPFAM" id="SSF103515">
    <property type="entry name" value="Autotransporter"/>
    <property type="match status" value="1"/>
</dbReference>
<sequence length="1286" mass="134080">MKIQIPITTIVGAKITLSTLLLCIPISSVAELNVNNNGNAISKGQGNTYKPTDQSNNNVTISGNEPQGAEIYGGYSDSEETKSNTINVDPGTFIGNLYPNNQKNGGKVIGGKGTSSSNNKVEIKSSNTNSVTKIAGGMKNAELIGGYATTSESKNNTVLIDNKTVFYGGYEQGYIAQHLKSNIYGGQSKSTATSNKVEIKKDIELTATSDNQHQFKIAGGFVEAPNKNNGKAISSNNSVIITDAKLTAGLRFGNKLQHHTHIIGGEASVFWNFDYGSAEAIGNMVNLTNVTIATHSSLKNPIIDIFGGLSKDATTDNVVTIKGNTKINWDGSGSASSTKIYIKGGNGYHQSNRNKVYIQDNSKIKAVEIIGGGRSQVASENLVIISGGTINVPTIGGGSATNATNNQVTISGGKVTSSTIYGGNANKSANENKVTITEGTANVADIYGGKSISNNSIANKNSITISGGTLQVTNIYGGHSAKDANENSIQISNGGNINNIVGGHAQDHTNLNTINITGGTIQSVTGGNSGVVASQNYVNVSGGVVENYIIGGKSYSGSATRNSVIVSTDTSAIIIGGQGTNANAIENSVTISGGKVTNSIYGGKSTNGNANKNSVTISGDNTSITDKIYGGEGISASENRIEISNGKISGEIYGGYGTTVSKNSVTISGGTVTSNIYGGKSLNGNSTENSVNISNGTITGNIYGGYAKVAFKNVVAISGGTIVGNIYGGYSSGGGSSTGNKIIISGSPDLSNATLYGADGKIAAPPPIEQNLAPKRVRRALADPADIQPLNDPPSDYKSGNTLATQDSLNLKIKSIKNFSNLNLNIPRDMTTNDYILILGEDMDLSDLIITPQFNANNLNLNEGDTITLIGGFDDAKITGGDDANSIIPIPIPAPQPAPVVPAPVIPAPIPVIPAPVPVIPAPVVPIVTPIIDPVIPAPIIPAPVVLVSEPKKTLFGVSQIITYTSVGNSKFVLGKKEPNPGMKSFLESGVASIVSTNQAGDLASNEGIKNMVSQASSSNSFAALSNGRFRYKTGSHIDINGFSLIVGVSKEIESFTYGIFMEAGNANYNSYNDFAPNSIPNTNSIKGSGDTNYFGIGVLLNTKLANNFYLDGSLRGGKVKSNYVSNDFNGVASFDMGRNYFGGHIGLGRIFNINDINIIDLYSKILYSEQGSKAVYIRDEGFEFDTAKSIRLSLGARYNYELNDSTNLYGGAAYEREFDGKQKTYSIVANANIDAPGASGDSAMLEIGASITPTNYKAFNANFNLQLFTGVKSGISGGLKARYKF</sequence>
<dbReference type="Gene3D" id="2.40.128.130">
    <property type="entry name" value="Autotransporter beta-domain"/>
    <property type="match status" value="1"/>
</dbReference>
<evidence type="ECO:0000313" key="5">
    <source>
        <dbReference type="Proteomes" id="UP000535509"/>
    </source>
</evidence>
<accession>Q841Y5</accession>
<reference evidence="4 5" key="8">
    <citation type="submission" date="2018-06" db="EMBL/GenBank/DDBJ databases">
        <authorList>
            <consortium name="PulseNet: The National Subtyping Network for Foodborne Disease Surveillance"/>
            <person name="Tarr C.L."/>
            <person name="Trees E."/>
            <person name="Katz L.S."/>
            <person name="Carleton-Romer H.A."/>
            <person name="Stroika S."/>
            <person name="Kucerova Z."/>
            <person name="Roache K.F."/>
            <person name="Sabol A.L."/>
            <person name="Besser J."/>
            <person name="Gerner-Smidt P."/>
        </authorList>
    </citation>
    <scope>NUCLEOTIDE SEQUENCE [LARGE SCALE GENOMIC DNA]</scope>
    <source>
        <strain evidence="4 5">PNUSAC001503</strain>
    </source>
</reference>
<evidence type="ECO:0000313" key="3">
    <source>
        <dbReference type="EMBL" id="AAO64216.1"/>
    </source>
</evidence>
<reference evidence="3" key="7">
    <citation type="journal article" date="2003" name="Mol. Microbiol.">
        <title>Structure and genotypic plasticity of the Campylobacter fetus sap locus.</title>
        <authorList>
            <person name="Tu Z.C."/>
            <person name="Wassenaar T.M."/>
            <person name="Thompson S.A."/>
            <person name="Blaser M.J."/>
        </authorList>
    </citation>
    <scope>NUCLEOTIDE SEQUENCE</scope>
    <source>
        <strain evidence="3">23D</strain>
    </source>
</reference>
<evidence type="ECO:0000313" key="4">
    <source>
        <dbReference type="EMBL" id="EAI8859869.1"/>
    </source>
</evidence>
<dbReference type="EMBL" id="AY211269">
    <property type="protein sequence ID" value="AAO64216.1"/>
    <property type="molecule type" value="Genomic_DNA"/>
</dbReference>
<reference evidence="3" key="1">
    <citation type="journal article" date="1990" name="J. Biol. Chem.">
        <title>Surface array protein of Campylobacter fetus. Cloning and gene structure.</title>
        <authorList>
            <person name="Blaser M.J."/>
            <person name="Gotschlich E.C."/>
        </authorList>
    </citation>
    <scope>NUCLEOTIDE SEQUENCE</scope>
    <source>
        <strain evidence="3">23D</strain>
    </source>
</reference>
<reference evidence="3" key="2">
    <citation type="journal article" date="1990" name="J. Biol. Chem.">
        <authorList>
            <person name="Blaser M.J."/>
            <person name="Gotschlich E.C."/>
        </authorList>
    </citation>
    <scope>NUCLEOTIDE SEQUENCE</scope>
    <source>
        <strain evidence="3">23D</strain>
    </source>
</reference>
<dbReference type="InterPro" id="IPR036709">
    <property type="entry name" value="Autotransporte_beta_dom_sf"/>
</dbReference>
<dbReference type="SMART" id="SM00869">
    <property type="entry name" value="Autotransporter"/>
    <property type="match status" value="1"/>
</dbReference>
<dbReference type="InterPro" id="IPR005546">
    <property type="entry name" value="Autotransporte_beta"/>
</dbReference>
<dbReference type="RefSeq" id="WP_166428614.1">
    <property type="nucleotide sequence ID" value="NZ_CBCULZ010000021.1"/>
</dbReference>
<reference evidence="3" key="3">
    <citation type="journal article" date="1992" name="J. Bacteriol.">
        <title>Characterization of the Campylobacter fetus sapA promoter: evidence that the sapA promoter is deleted in spontaneous mutant strains.</title>
        <authorList>
            <person name="Tummuru M.K."/>
            <person name="Blaser M.J."/>
        </authorList>
    </citation>
    <scope>NUCLEOTIDE SEQUENCE</scope>
    <source>
        <strain evidence="3">23D</strain>
    </source>
</reference>
<reference evidence="3" key="4">
    <citation type="journal article" date="1993" name="Proc. Natl. Acad. Sci. U.S.A.">
        <title>Rearrangement of sapA homologs with conserved and variable regions in Campylobacter fetus.</title>
        <authorList>
            <person name="Tummuru M.K."/>
            <person name="Blaser M.J."/>
        </authorList>
    </citation>
    <scope>NUCLEOTIDE SEQUENCE</scope>
    <source>
        <strain evidence="3">23D</strain>
    </source>
</reference>
<dbReference type="GeneID" id="61064332"/>
<name>Q841Y5_CAMFE</name>
<proteinExistence type="predicted"/>
<reference evidence="3" key="6">
    <citation type="journal article" date="1998" name="J. Bacteriol.">
        <title>Campylobacter fetus surface layer proteins are transported by a type I secretion system.</title>
        <authorList>
            <person name="Thompson S.A."/>
            <person name="Shedd O.L."/>
            <person name="Ray K.C."/>
            <person name="Beins M.H."/>
            <person name="Jorgensen J.P."/>
            <person name="Blaser M.J."/>
        </authorList>
    </citation>
    <scope>NUCLEOTIDE SEQUENCE</scope>
    <source>
        <strain evidence="3">23D</strain>
    </source>
</reference>
<keyword evidence="5" id="KW-1185">Reference proteome</keyword>
<dbReference type="Proteomes" id="UP000535509">
    <property type="component" value="Unassembled WGS sequence"/>
</dbReference>
<gene>
    <name evidence="4" type="ORF">CX802_08525</name>
</gene>
<evidence type="ECO:0000259" key="2">
    <source>
        <dbReference type="PROSITE" id="PS51208"/>
    </source>
</evidence>
<organism evidence="3">
    <name type="scientific">Campylobacter fetus</name>
    <dbReference type="NCBI Taxonomy" id="196"/>
    <lineage>
        <taxon>Bacteria</taxon>
        <taxon>Pseudomonadati</taxon>
        <taxon>Campylobacterota</taxon>
        <taxon>Epsilonproteobacteria</taxon>
        <taxon>Campylobacterales</taxon>
        <taxon>Campylobacteraceae</taxon>
        <taxon>Campylobacter</taxon>
    </lineage>
</organism>
<feature type="domain" description="Autotransporter" evidence="2">
    <location>
        <begin position="1014"/>
        <end position="1286"/>
    </location>
</feature>
<reference evidence="3" key="5">
    <citation type="journal article" date="1995" name="J. Bacteriol.">
        <title>A lipopolysaccharide-binding domain of the Campylobacter fetus S-layer protein resides within the conserved N terminus of a family of silent and divergent homologs.</title>
        <authorList>
            <person name="Dworkin J."/>
            <person name="Tummuru M.K."/>
            <person name="Blaser M.J."/>
        </authorList>
    </citation>
    <scope>NUCLEOTIDE SEQUENCE</scope>
    <source>
        <strain evidence="3">23D</strain>
    </source>
</reference>
<dbReference type="EMBL" id="AABTCC010000034">
    <property type="protein sequence ID" value="EAI8859869.1"/>
    <property type="molecule type" value="Genomic_DNA"/>
</dbReference>